<evidence type="ECO:0000256" key="1">
    <source>
        <dbReference type="ARBA" id="ARBA00006270"/>
    </source>
</evidence>
<dbReference type="SMART" id="SM00174">
    <property type="entry name" value="RHO"/>
    <property type="match status" value="1"/>
</dbReference>
<dbReference type="GO" id="GO:0003924">
    <property type="term" value="F:GTPase activity"/>
    <property type="evidence" value="ECO:0007669"/>
    <property type="project" value="InterPro"/>
</dbReference>
<evidence type="ECO:0000313" key="8">
    <source>
        <dbReference type="Proteomes" id="UP000256970"/>
    </source>
</evidence>
<dbReference type="EMBL" id="FNXT01000132">
    <property type="protein sequence ID" value="SZX61241.1"/>
    <property type="molecule type" value="Genomic_DNA"/>
</dbReference>
<keyword evidence="2" id="KW-0547">Nucleotide-binding</keyword>
<dbReference type="SMART" id="SM00175">
    <property type="entry name" value="RAB"/>
    <property type="match status" value="1"/>
</dbReference>
<dbReference type="Gene3D" id="3.40.50.300">
    <property type="entry name" value="P-loop containing nucleotide triphosphate hydrolases"/>
    <property type="match status" value="1"/>
</dbReference>
<dbReference type="GO" id="GO:0005525">
    <property type="term" value="F:GTP binding"/>
    <property type="evidence" value="ECO:0007669"/>
    <property type="project" value="UniProtKB-KW"/>
</dbReference>
<proteinExistence type="inferred from homology"/>
<dbReference type="STRING" id="3088.A0A383V7U6"/>
<comment type="subcellular location">
    <subcellularLocation>
        <location evidence="5">Endomembrane system</location>
        <topology evidence="5">Lipid-anchor</topology>
    </subcellularLocation>
</comment>
<evidence type="ECO:0000256" key="3">
    <source>
        <dbReference type="ARBA" id="ARBA00023134"/>
    </source>
</evidence>
<dbReference type="GO" id="GO:0012505">
    <property type="term" value="C:endomembrane system"/>
    <property type="evidence" value="ECO:0007669"/>
    <property type="project" value="UniProtKB-SubCell"/>
</dbReference>
<reference evidence="7 8" key="1">
    <citation type="submission" date="2016-10" db="EMBL/GenBank/DDBJ databases">
        <authorList>
            <person name="Cai Z."/>
        </authorList>
    </citation>
    <scope>NUCLEOTIDE SEQUENCE [LARGE SCALE GENOMIC DNA]</scope>
</reference>
<feature type="region of interest" description="Disordered" evidence="6">
    <location>
        <begin position="1"/>
        <end position="110"/>
    </location>
</feature>
<dbReference type="AlphaFoldDB" id="A0A383V7U6"/>
<evidence type="ECO:0000256" key="5">
    <source>
        <dbReference type="ARBA" id="ARBA00037868"/>
    </source>
</evidence>
<evidence type="ECO:0000256" key="2">
    <source>
        <dbReference type="ARBA" id="ARBA00022741"/>
    </source>
</evidence>
<name>A0A383V7U6_TETOB</name>
<feature type="compositionally biased region" description="Low complexity" evidence="6">
    <location>
        <begin position="40"/>
        <end position="64"/>
    </location>
</feature>
<evidence type="ECO:0000313" key="7">
    <source>
        <dbReference type="EMBL" id="SZX61241.1"/>
    </source>
</evidence>
<dbReference type="PROSITE" id="PS51419">
    <property type="entry name" value="RAB"/>
    <property type="match status" value="1"/>
</dbReference>
<dbReference type="PROSITE" id="PS51421">
    <property type="entry name" value="RAS"/>
    <property type="match status" value="1"/>
</dbReference>
<organism evidence="7 8">
    <name type="scientific">Tetradesmus obliquus</name>
    <name type="common">Green alga</name>
    <name type="synonym">Acutodesmus obliquus</name>
    <dbReference type="NCBI Taxonomy" id="3088"/>
    <lineage>
        <taxon>Eukaryota</taxon>
        <taxon>Viridiplantae</taxon>
        <taxon>Chlorophyta</taxon>
        <taxon>core chlorophytes</taxon>
        <taxon>Chlorophyceae</taxon>
        <taxon>CS clade</taxon>
        <taxon>Sphaeropleales</taxon>
        <taxon>Scenedesmaceae</taxon>
        <taxon>Tetradesmus</taxon>
    </lineage>
</organism>
<dbReference type="Proteomes" id="UP000256970">
    <property type="component" value="Unassembled WGS sequence"/>
</dbReference>
<keyword evidence="3" id="KW-0342">GTP-binding</keyword>
<dbReference type="PRINTS" id="PR00449">
    <property type="entry name" value="RASTRNSFRMNG"/>
</dbReference>
<feature type="compositionally biased region" description="Acidic residues" evidence="6">
    <location>
        <begin position="83"/>
        <end position="100"/>
    </location>
</feature>
<keyword evidence="4" id="KW-0449">Lipoprotein</keyword>
<dbReference type="SMART" id="SM00173">
    <property type="entry name" value="RAS"/>
    <property type="match status" value="1"/>
</dbReference>
<keyword evidence="8" id="KW-1185">Reference proteome</keyword>
<dbReference type="InterPro" id="IPR027417">
    <property type="entry name" value="P-loop_NTPase"/>
</dbReference>
<dbReference type="SUPFAM" id="SSF52540">
    <property type="entry name" value="P-loop containing nucleoside triphosphate hydrolases"/>
    <property type="match status" value="1"/>
</dbReference>
<dbReference type="InterPro" id="IPR001806">
    <property type="entry name" value="Small_GTPase"/>
</dbReference>
<gene>
    <name evidence="7" type="ORF">BQ4739_LOCUS1754</name>
</gene>
<dbReference type="Pfam" id="PF00071">
    <property type="entry name" value="Ras"/>
    <property type="match status" value="1"/>
</dbReference>
<dbReference type="InterPro" id="IPR050227">
    <property type="entry name" value="Rab"/>
</dbReference>
<sequence length="331" mass="35875">MLPQQEQHKQEQQQLQRHQQGSLPSQRIQQTSTHQDAEQDNAAAAAHSDAGMAATAAHTAPEAPLVGDAEAQQLGSSGSGEYADADADEDEYEEEDEDGSEAGSEAGSQGSLPLMQQAWKPDYTFKVLLVGDSGVGKTCLVMRFIADKFEDHLPATVGVDFCVKRMLVHDLQVKCTIWDTAGQERFRALTSTFYRGAKGIIFVYDVTRRETLASLGSSWMAELDSYAPHPHVARMVVANKVDAHASRQVSWQEGADFAQRHGCLFVEASAKQNIAVGVAFEELVLRILDTPELLAEAEEEEQQQLLQHGSRSINLAAPAAAGAGYSVSCSC</sequence>
<feature type="compositionally biased region" description="Basic and acidic residues" evidence="6">
    <location>
        <begin position="1"/>
        <end position="11"/>
    </location>
</feature>
<dbReference type="SMART" id="SM00176">
    <property type="entry name" value="RAN"/>
    <property type="match status" value="1"/>
</dbReference>
<protein>
    <submittedName>
        <fullName evidence="7">Uncharacterized protein</fullName>
    </submittedName>
</protein>
<dbReference type="FunFam" id="3.40.50.300:FF:001129">
    <property type="entry name" value="ras-related protein Rab-44 isoform X2"/>
    <property type="match status" value="1"/>
</dbReference>
<dbReference type="PANTHER" id="PTHR47977">
    <property type="entry name" value="RAS-RELATED PROTEIN RAB"/>
    <property type="match status" value="1"/>
</dbReference>
<dbReference type="NCBIfam" id="TIGR00231">
    <property type="entry name" value="small_GTP"/>
    <property type="match status" value="1"/>
</dbReference>
<feature type="compositionally biased region" description="Polar residues" evidence="6">
    <location>
        <begin position="21"/>
        <end position="34"/>
    </location>
</feature>
<dbReference type="InterPro" id="IPR005225">
    <property type="entry name" value="Small_GTP-bd"/>
</dbReference>
<accession>A0A383V7U6</accession>
<evidence type="ECO:0000256" key="4">
    <source>
        <dbReference type="ARBA" id="ARBA00023288"/>
    </source>
</evidence>
<comment type="similarity">
    <text evidence="1">Belongs to the small GTPase superfamily. Rab family.</text>
</comment>
<evidence type="ECO:0000256" key="6">
    <source>
        <dbReference type="SAM" id="MobiDB-lite"/>
    </source>
</evidence>